<keyword evidence="4 10" id="KW-1134">Transmembrane beta strand</keyword>
<evidence type="ECO:0000256" key="12">
    <source>
        <dbReference type="SAM" id="SignalP"/>
    </source>
</evidence>
<evidence type="ECO:0000256" key="4">
    <source>
        <dbReference type="ARBA" id="ARBA00022452"/>
    </source>
</evidence>
<accession>A0A2D2C723</accession>
<dbReference type="GO" id="GO:0038023">
    <property type="term" value="F:signaling receptor activity"/>
    <property type="evidence" value="ECO:0007669"/>
    <property type="project" value="InterPro"/>
</dbReference>
<dbReference type="Proteomes" id="UP000229314">
    <property type="component" value="Plasmid pTT13-3"/>
</dbReference>
<dbReference type="SUPFAM" id="SSF56935">
    <property type="entry name" value="Porins"/>
    <property type="match status" value="1"/>
</dbReference>
<dbReference type="Pfam" id="PF07715">
    <property type="entry name" value="Plug"/>
    <property type="match status" value="1"/>
</dbReference>
<evidence type="ECO:0000256" key="6">
    <source>
        <dbReference type="ARBA" id="ARBA00023077"/>
    </source>
</evidence>
<dbReference type="InterPro" id="IPR037066">
    <property type="entry name" value="Plug_dom_sf"/>
</dbReference>
<dbReference type="PROSITE" id="PS52016">
    <property type="entry name" value="TONB_DEPENDENT_REC_3"/>
    <property type="match status" value="1"/>
</dbReference>
<sequence>MTRTGSSRAYASILASTCMVAALQASAQGTEEVVLDPVTLRATYETEGTDSYTTEQISVGDKDTRAPREIPQSTTVLTRERLEDGGFTSLDTAMRKTPGIVVMTNDDGRSSLYSRGFEFDSLHLNGLPTPLTSIYGTQADMATVDHVEILRGPSGLFTGSGEPAGAINMRLKQAQEERAFRFSSEVGSWSNRRVEADVTGKLNDSGTVRGRLVAAYGDKDSWVDGVTNESRVLYGTLAADLTPDTTASFSINHRARDITPFNGLPTDADGNLLDVSRSTYTGADWNRFENEVTDYIAELEHRFQDGGHVKVSALYSTVDADFLYGYAAGAATDGTVSGMRYLYRDFDQNALSLDAHLSKPFQWFGLENNLIVGIDHRRDDSTMYNGSGLISGSFDLDDWNSSVARPDASFSSKQDSDVRQTGLYAQWRVKPSESWTLIAGGRLSWYEGEVRTTTLSSGAVETSKVEEKGEFTPYLGVTKDINATTSAYASYTEIFQPQNVTDASGDMLKPRSGQQYEIGLKSEILPGVNASIAYFDLKDENRAVSDTENSGYYLAQGKAHMRGLELEASGSPLPGWELTTGYTYTASQFETTETAAGFEFYSPRHMLQIWSKYRFQQSGWDRLQLGAGIKAFSSFRNVARTTAGTSSAVKAPGYAVVDLMASYDITDQVAASLTVNNLFDKSYYERVGGTSVFNFYGEPRSVNFKLSAKF</sequence>
<keyword evidence="8 15" id="KW-0675">Receptor</keyword>
<dbReference type="InterPro" id="IPR039426">
    <property type="entry name" value="TonB-dep_rcpt-like"/>
</dbReference>
<evidence type="ECO:0000259" key="14">
    <source>
        <dbReference type="Pfam" id="PF07715"/>
    </source>
</evidence>
<dbReference type="NCBIfam" id="TIGR01783">
    <property type="entry name" value="TonB-siderophor"/>
    <property type="match status" value="1"/>
</dbReference>
<keyword evidence="9 10" id="KW-0998">Cell outer membrane</keyword>
<comment type="similarity">
    <text evidence="2 10 11">Belongs to the TonB-dependent receptor family.</text>
</comment>
<dbReference type="PANTHER" id="PTHR32552">
    <property type="entry name" value="FERRICHROME IRON RECEPTOR-RELATED"/>
    <property type="match status" value="1"/>
</dbReference>
<evidence type="ECO:0000256" key="11">
    <source>
        <dbReference type="RuleBase" id="RU003357"/>
    </source>
</evidence>
<evidence type="ECO:0000313" key="16">
    <source>
        <dbReference type="Proteomes" id="UP000229314"/>
    </source>
</evidence>
<keyword evidence="12" id="KW-0732">Signal</keyword>
<dbReference type="GO" id="GO:0009279">
    <property type="term" value="C:cell outer membrane"/>
    <property type="evidence" value="ECO:0007669"/>
    <property type="project" value="UniProtKB-SubCell"/>
</dbReference>
<evidence type="ECO:0000256" key="9">
    <source>
        <dbReference type="ARBA" id="ARBA00023237"/>
    </source>
</evidence>
<dbReference type="EMBL" id="CP024425">
    <property type="protein sequence ID" value="ATQ58314.1"/>
    <property type="molecule type" value="Genomic_DNA"/>
</dbReference>
<proteinExistence type="inferred from homology"/>
<keyword evidence="6 11" id="KW-0798">TonB box</keyword>
<dbReference type="Gene3D" id="2.40.170.20">
    <property type="entry name" value="TonB-dependent receptor, beta-barrel domain"/>
    <property type="match status" value="1"/>
</dbReference>
<dbReference type="Pfam" id="PF00593">
    <property type="entry name" value="TonB_dep_Rec_b-barrel"/>
    <property type="match status" value="1"/>
</dbReference>
<keyword evidence="15" id="KW-0614">Plasmid</keyword>
<evidence type="ECO:0000256" key="5">
    <source>
        <dbReference type="ARBA" id="ARBA00022692"/>
    </source>
</evidence>
<dbReference type="AlphaFoldDB" id="A0A2D2C723"/>
<feature type="domain" description="TonB-dependent receptor-like beta-barrel" evidence="13">
    <location>
        <begin position="240"/>
        <end position="678"/>
    </location>
</feature>
<keyword evidence="3 10" id="KW-0813">Transport</keyword>
<gene>
    <name evidence="15" type="ORF">PYTT13_21070</name>
</gene>
<feature type="chain" id="PRO_5013958033" evidence="12">
    <location>
        <begin position="28"/>
        <end position="710"/>
    </location>
</feature>
<keyword evidence="5 10" id="KW-0812">Transmembrane</keyword>
<evidence type="ECO:0000313" key="15">
    <source>
        <dbReference type="EMBL" id="ATQ58314.1"/>
    </source>
</evidence>
<dbReference type="GO" id="GO:0015344">
    <property type="term" value="F:siderophore uptake transmembrane transporter activity"/>
    <property type="evidence" value="ECO:0007669"/>
    <property type="project" value="TreeGrafter"/>
</dbReference>
<dbReference type="InterPro" id="IPR010105">
    <property type="entry name" value="TonB_sidphr_rcpt"/>
</dbReference>
<feature type="signal peptide" evidence="12">
    <location>
        <begin position="1"/>
        <end position="27"/>
    </location>
</feature>
<protein>
    <submittedName>
        <fullName evidence="15">TonB-dependent siderophore receptor</fullName>
    </submittedName>
</protein>
<evidence type="ECO:0000256" key="7">
    <source>
        <dbReference type="ARBA" id="ARBA00023136"/>
    </source>
</evidence>
<dbReference type="PANTHER" id="PTHR32552:SF74">
    <property type="entry name" value="HYDROXAMATE SIDEROPHORE RECEPTOR FHUE"/>
    <property type="match status" value="1"/>
</dbReference>
<comment type="subcellular location">
    <subcellularLocation>
        <location evidence="1 10">Cell outer membrane</location>
        <topology evidence="1 10">Multi-pass membrane protein</topology>
    </subcellularLocation>
</comment>
<evidence type="ECO:0000259" key="13">
    <source>
        <dbReference type="Pfam" id="PF00593"/>
    </source>
</evidence>
<evidence type="ECO:0000256" key="8">
    <source>
        <dbReference type="ARBA" id="ARBA00023170"/>
    </source>
</evidence>
<evidence type="ECO:0000256" key="1">
    <source>
        <dbReference type="ARBA" id="ARBA00004571"/>
    </source>
</evidence>
<dbReference type="Gene3D" id="2.170.130.10">
    <property type="entry name" value="TonB-dependent receptor, plug domain"/>
    <property type="match status" value="1"/>
</dbReference>
<reference evidence="15 16" key="1">
    <citation type="submission" date="2017-10" db="EMBL/GenBank/DDBJ databases">
        <title>Complete genome sequence of Paracoccus yeei TT13 isolated from human skin.</title>
        <authorList>
            <person name="Lee K."/>
            <person name="Lim J.Y."/>
            <person name="Hwang I."/>
        </authorList>
    </citation>
    <scope>NUCLEOTIDE SEQUENCE [LARGE SCALE GENOMIC DNA]</scope>
    <source>
        <strain evidence="15 16">TT13</strain>
        <plasmid evidence="16">Plasmid ptt13-3</plasmid>
    </source>
</reference>
<name>A0A2D2C723_9RHOB</name>
<evidence type="ECO:0000256" key="2">
    <source>
        <dbReference type="ARBA" id="ARBA00009810"/>
    </source>
</evidence>
<keyword evidence="7 10" id="KW-0472">Membrane</keyword>
<evidence type="ECO:0000256" key="10">
    <source>
        <dbReference type="PROSITE-ProRule" id="PRU01360"/>
    </source>
</evidence>
<dbReference type="InterPro" id="IPR000531">
    <property type="entry name" value="Beta-barrel_TonB"/>
</dbReference>
<dbReference type="InterPro" id="IPR012910">
    <property type="entry name" value="Plug_dom"/>
</dbReference>
<dbReference type="GO" id="GO:0015891">
    <property type="term" value="P:siderophore transport"/>
    <property type="evidence" value="ECO:0007669"/>
    <property type="project" value="InterPro"/>
</dbReference>
<evidence type="ECO:0000256" key="3">
    <source>
        <dbReference type="ARBA" id="ARBA00022448"/>
    </source>
</evidence>
<dbReference type="InterPro" id="IPR036942">
    <property type="entry name" value="Beta-barrel_TonB_sf"/>
</dbReference>
<organism evidence="15 16">
    <name type="scientific">Paracoccus yeei</name>
    <dbReference type="NCBI Taxonomy" id="147645"/>
    <lineage>
        <taxon>Bacteria</taxon>
        <taxon>Pseudomonadati</taxon>
        <taxon>Pseudomonadota</taxon>
        <taxon>Alphaproteobacteria</taxon>
        <taxon>Rhodobacterales</taxon>
        <taxon>Paracoccaceae</taxon>
        <taxon>Paracoccus</taxon>
    </lineage>
</organism>
<dbReference type="CDD" id="cd01347">
    <property type="entry name" value="ligand_gated_channel"/>
    <property type="match status" value="1"/>
</dbReference>
<feature type="domain" description="TonB-dependent receptor plug" evidence="14">
    <location>
        <begin position="67"/>
        <end position="166"/>
    </location>
</feature>
<geneLocation type="plasmid" evidence="16">
    <name>ptt13-3</name>
</geneLocation>